<evidence type="ECO:0000313" key="4">
    <source>
        <dbReference type="Proteomes" id="UP000736164"/>
    </source>
</evidence>
<dbReference type="AlphaFoldDB" id="A0A8J7NIH1"/>
<feature type="non-terminal residue" evidence="3">
    <location>
        <position position="1"/>
    </location>
</feature>
<feature type="non-terminal residue" evidence="3">
    <location>
        <position position="200"/>
    </location>
</feature>
<keyword evidence="1" id="KW-0597">Phosphoprotein</keyword>
<protein>
    <submittedName>
        <fullName evidence="3">CC71L protein</fullName>
    </submittedName>
</protein>
<sequence length="200" mass="22673">QMEEEKVVFSRSRNSLLGETGALEEAFKLFIPPIKDFIANSEDEIWDFLCSLRHEGFSPVILRSKDVYGYSSCRSVVPEKRKSEGESTSKVVSKKPKAVGRRVKRKRGRKPWTTSKNRKRTASGSRTRNSQGTAGVHPCQMKDLEEIWRAATPQLISVRSVTLEELSSGDDIPAARRKAEKLMNVNLTPVLRLRRLVMPM</sequence>
<feature type="compositionally biased region" description="Polar residues" evidence="2">
    <location>
        <begin position="122"/>
        <end position="133"/>
    </location>
</feature>
<reference evidence="3" key="1">
    <citation type="journal article" date="2021" name="Cell">
        <title>Tracing the genetic footprints of vertebrate landing in non-teleost ray-finned fishes.</title>
        <authorList>
            <person name="Bi X."/>
            <person name="Wang K."/>
            <person name="Yang L."/>
            <person name="Pan H."/>
            <person name="Jiang H."/>
            <person name="Wei Q."/>
            <person name="Fang M."/>
            <person name="Yu H."/>
            <person name="Zhu C."/>
            <person name="Cai Y."/>
            <person name="He Y."/>
            <person name="Gan X."/>
            <person name="Zeng H."/>
            <person name="Yu D."/>
            <person name="Zhu Y."/>
            <person name="Jiang H."/>
            <person name="Qiu Q."/>
            <person name="Yang H."/>
            <person name="Zhang Y.E."/>
            <person name="Wang W."/>
            <person name="Zhu M."/>
            <person name="He S."/>
            <person name="Zhang G."/>
        </authorList>
    </citation>
    <scope>NUCLEOTIDE SEQUENCE</scope>
    <source>
        <strain evidence="3">Allg_001</strain>
    </source>
</reference>
<evidence type="ECO:0000256" key="2">
    <source>
        <dbReference type="SAM" id="MobiDB-lite"/>
    </source>
</evidence>
<evidence type="ECO:0000256" key="1">
    <source>
        <dbReference type="ARBA" id="ARBA00022553"/>
    </source>
</evidence>
<comment type="caution">
    <text evidence="3">The sequence shown here is derived from an EMBL/GenBank/DDBJ whole genome shotgun (WGS) entry which is preliminary data.</text>
</comment>
<dbReference type="PANTHER" id="PTHR14484">
    <property type="entry name" value="COILED-COIL DOMAIN-CONTAINING PROTEIN 71"/>
    <property type="match status" value="1"/>
</dbReference>
<proteinExistence type="predicted"/>
<dbReference type="Proteomes" id="UP000736164">
    <property type="component" value="Unassembled WGS sequence"/>
</dbReference>
<dbReference type="Pfam" id="PF15374">
    <property type="entry name" value="CCDC71L"/>
    <property type="match status" value="1"/>
</dbReference>
<feature type="region of interest" description="Disordered" evidence="2">
    <location>
        <begin position="79"/>
        <end position="136"/>
    </location>
</feature>
<evidence type="ECO:0000313" key="3">
    <source>
        <dbReference type="EMBL" id="MBN3313847.1"/>
    </source>
</evidence>
<dbReference type="InterPro" id="IPR026695">
    <property type="entry name" value="Ccdc71/71L"/>
</dbReference>
<feature type="compositionally biased region" description="Basic residues" evidence="2">
    <location>
        <begin position="92"/>
        <end position="121"/>
    </location>
</feature>
<name>A0A8J7NIH1_ATRSP</name>
<organism evidence="3 4">
    <name type="scientific">Atractosteus spatula</name>
    <name type="common">Alligator gar</name>
    <name type="synonym">Lepisosteus spatula</name>
    <dbReference type="NCBI Taxonomy" id="7917"/>
    <lineage>
        <taxon>Eukaryota</taxon>
        <taxon>Metazoa</taxon>
        <taxon>Chordata</taxon>
        <taxon>Craniata</taxon>
        <taxon>Vertebrata</taxon>
        <taxon>Euteleostomi</taxon>
        <taxon>Actinopterygii</taxon>
        <taxon>Neopterygii</taxon>
        <taxon>Holostei</taxon>
        <taxon>Semionotiformes</taxon>
        <taxon>Lepisosteidae</taxon>
        <taxon>Atractosteus</taxon>
    </lineage>
</organism>
<accession>A0A8J7NIH1</accession>
<gene>
    <name evidence="3" type="primary">Ccdc71l</name>
    <name evidence="3" type="ORF">GTO95_0001935</name>
</gene>
<keyword evidence="4" id="KW-1185">Reference proteome</keyword>
<dbReference type="EMBL" id="JAAWVO010013119">
    <property type="protein sequence ID" value="MBN3313847.1"/>
    <property type="molecule type" value="Genomic_DNA"/>
</dbReference>
<dbReference type="PANTHER" id="PTHR14484:SF1">
    <property type="entry name" value="COILED-COIL DOMAIN-CONTAINING PROTEIN 71L"/>
    <property type="match status" value="1"/>
</dbReference>